<accession>A0ACB8ECR3</accession>
<dbReference type="Proteomes" id="UP000827872">
    <property type="component" value="Linkage Group LG16"/>
</dbReference>
<evidence type="ECO:0000313" key="2">
    <source>
        <dbReference type="Proteomes" id="UP000827872"/>
    </source>
</evidence>
<proteinExistence type="predicted"/>
<comment type="caution">
    <text evidence="1">The sequence shown here is derived from an EMBL/GenBank/DDBJ whole genome shotgun (WGS) entry which is preliminary data.</text>
</comment>
<gene>
    <name evidence="1" type="ORF">K3G42_004653</name>
</gene>
<dbReference type="EMBL" id="CM037629">
    <property type="protein sequence ID" value="KAH7990233.1"/>
    <property type="molecule type" value="Genomic_DNA"/>
</dbReference>
<name>A0ACB8ECR3_9SAUR</name>
<organism evidence="1 2">
    <name type="scientific">Sphaerodactylus townsendi</name>
    <dbReference type="NCBI Taxonomy" id="933632"/>
    <lineage>
        <taxon>Eukaryota</taxon>
        <taxon>Metazoa</taxon>
        <taxon>Chordata</taxon>
        <taxon>Craniata</taxon>
        <taxon>Vertebrata</taxon>
        <taxon>Euteleostomi</taxon>
        <taxon>Lepidosauria</taxon>
        <taxon>Squamata</taxon>
        <taxon>Bifurcata</taxon>
        <taxon>Gekkota</taxon>
        <taxon>Sphaerodactylidae</taxon>
        <taxon>Sphaerodactylus</taxon>
    </lineage>
</organism>
<evidence type="ECO:0000313" key="1">
    <source>
        <dbReference type="EMBL" id="KAH7990233.1"/>
    </source>
</evidence>
<sequence>MAEESQKSLDDPEMNALWDEMVRRRKESPQDGTEPLPPSPDVQWKDIFFESVQKRALHLQTMKIGRLHKNKAQQEKVEKKTPPDGLPRELLDKEGMTLETRAYLLDKLLPTLVPGVEKLLKVAERKKVIEADTEEPSKFNPINFLGEYLMRCNPAYQTAALPDPYVRGIKAVTEELKAQVPETTQHKLVQMKVLVEDKRKQRDQVAEIKRRVKTMRTEALAMQFREWTRDITSQIPLVLVQSALKSFLDISPLPVDTSEGIYARPVEAIETLELKVNEEEFAELSSGQ</sequence>
<protein>
    <submittedName>
        <fullName evidence="1">Uncharacterized protein</fullName>
    </submittedName>
</protein>
<keyword evidence="2" id="KW-1185">Reference proteome</keyword>
<reference evidence="1" key="1">
    <citation type="submission" date="2021-08" db="EMBL/GenBank/DDBJ databases">
        <title>The first chromosome-level gecko genome reveals the dynamic sex chromosomes of Neotropical dwarf geckos (Sphaerodactylidae: Sphaerodactylus).</title>
        <authorList>
            <person name="Pinto B.J."/>
            <person name="Keating S.E."/>
            <person name="Gamble T."/>
        </authorList>
    </citation>
    <scope>NUCLEOTIDE SEQUENCE</scope>
    <source>
        <strain evidence="1">TG3544</strain>
    </source>
</reference>